<feature type="domain" description="Nucleotide modification associated" evidence="1">
    <location>
        <begin position="29"/>
        <end position="89"/>
    </location>
</feature>
<gene>
    <name evidence="2" type="ORF">K8V47_08895</name>
</gene>
<protein>
    <submittedName>
        <fullName evidence="2">DUF1599 domain-containing protein</fullName>
    </submittedName>
</protein>
<dbReference type="AlphaFoldDB" id="A0A921EAD6"/>
<dbReference type="EMBL" id="DYXT01000047">
    <property type="protein sequence ID" value="HJE39857.1"/>
    <property type="molecule type" value="Genomic_DNA"/>
</dbReference>
<accession>A0A921EAD6</accession>
<reference evidence="2" key="1">
    <citation type="journal article" date="2021" name="PeerJ">
        <title>Extensive microbial diversity within the chicken gut microbiome revealed by metagenomics and culture.</title>
        <authorList>
            <person name="Gilroy R."/>
            <person name="Ravi A."/>
            <person name="Getino M."/>
            <person name="Pursley I."/>
            <person name="Horton D.L."/>
            <person name="Alikhan N.F."/>
            <person name="Baker D."/>
            <person name="Gharbi K."/>
            <person name="Hall N."/>
            <person name="Watson M."/>
            <person name="Adriaenssens E.M."/>
            <person name="Foster-Nyarko E."/>
            <person name="Jarju S."/>
            <person name="Secka A."/>
            <person name="Antonio M."/>
            <person name="Oren A."/>
            <person name="Chaudhuri R.R."/>
            <person name="La Ragione R."/>
            <person name="Hildebrand F."/>
            <person name="Pallen M.J."/>
        </authorList>
    </citation>
    <scope>NUCLEOTIDE SEQUENCE</scope>
    <source>
        <strain evidence="2">4100</strain>
    </source>
</reference>
<feature type="domain" description="Nucleotide modification associated" evidence="1">
    <location>
        <begin position="122"/>
        <end position="183"/>
    </location>
</feature>
<sequence length="191" mass="21669">MDDNTYPKADSVRQFDETFAMCRDIYVRKLQDYGASWRVMRPMSLTDQLFIKAKRIRTLETKGGAMVDEGIMPEFVAIVNYGIMAMIQMQLGPALKADISPEYATELYDRHVAGTRALLAAKNHDYDEAWRDMRVCSFTDIILTKLQRIKEIEANGGHTVISEGIESNYQDIVNYAVFAIIKLGESSSPHC</sequence>
<organism evidence="2 3">
    <name type="scientific">Candidatus Amulumruptor caecigallinarius</name>
    <dbReference type="NCBI Taxonomy" id="2109911"/>
    <lineage>
        <taxon>Bacteria</taxon>
        <taxon>Pseudomonadati</taxon>
        <taxon>Bacteroidota</taxon>
        <taxon>Bacteroidia</taxon>
        <taxon>Bacteroidales</taxon>
        <taxon>Muribaculaceae</taxon>
        <taxon>Candidatus Amulumruptor</taxon>
    </lineage>
</organism>
<evidence type="ECO:0000259" key="1">
    <source>
        <dbReference type="Pfam" id="PF07659"/>
    </source>
</evidence>
<reference evidence="2" key="2">
    <citation type="submission" date="2021-09" db="EMBL/GenBank/DDBJ databases">
        <authorList>
            <person name="Gilroy R."/>
        </authorList>
    </citation>
    <scope>NUCLEOTIDE SEQUENCE</scope>
    <source>
        <strain evidence="2">4100</strain>
    </source>
</reference>
<comment type="caution">
    <text evidence="2">The sequence shown here is derived from an EMBL/GenBank/DDBJ whole genome shotgun (WGS) entry which is preliminary data.</text>
</comment>
<dbReference type="InterPro" id="IPR011630">
    <property type="entry name" value="DUF1599"/>
</dbReference>
<evidence type="ECO:0000313" key="2">
    <source>
        <dbReference type="EMBL" id="HJE39857.1"/>
    </source>
</evidence>
<proteinExistence type="predicted"/>
<dbReference type="Proteomes" id="UP000711407">
    <property type="component" value="Unassembled WGS sequence"/>
</dbReference>
<name>A0A921EAD6_9BACT</name>
<evidence type="ECO:0000313" key="3">
    <source>
        <dbReference type="Proteomes" id="UP000711407"/>
    </source>
</evidence>
<dbReference type="Pfam" id="PF07659">
    <property type="entry name" value="DUF1599"/>
    <property type="match status" value="2"/>
</dbReference>